<organism evidence="1 2">
    <name type="scientific">Amycolatopsis suaedae</name>
    <dbReference type="NCBI Taxonomy" id="2510978"/>
    <lineage>
        <taxon>Bacteria</taxon>
        <taxon>Bacillati</taxon>
        <taxon>Actinomycetota</taxon>
        <taxon>Actinomycetes</taxon>
        <taxon>Pseudonocardiales</taxon>
        <taxon>Pseudonocardiaceae</taxon>
        <taxon>Amycolatopsis</taxon>
    </lineage>
</organism>
<proteinExistence type="predicted"/>
<evidence type="ECO:0000313" key="2">
    <source>
        <dbReference type="Proteomes" id="UP000292003"/>
    </source>
</evidence>
<dbReference type="SUPFAM" id="SSF160424">
    <property type="entry name" value="BH3703-like"/>
    <property type="match status" value="1"/>
</dbReference>
<dbReference type="AlphaFoldDB" id="A0A4Q7J8K5"/>
<dbReference type="RefSeq" id="WP_130475792.1">
    <property type="nucleotide sequence ID" value="NZ_SFCC01000006.1"/>
</dbReference>
<accession>A0A4Q7J8K5</accession>
<protein>
    <submittedName>
        <fullName evidence="1">Ferredoxin</fullName>
    </submittedName>
</protein>
<comment type="caution">
    <text evidence="1">The sequence shown here is derived from an EMBL/GenBank/DDBJ whole genome shotgun (WGS) entry which is preliminary data.</text>
</comment>
<dbReference type="InterPro" id="IPR036170">
    <property type="entry name" value="YezG-like_sf"/>
</dbReference>
<gene>
    <name evidence="1" type="ORF">EWH70_14030</name>
</gene>
<keyword evidence="2" id="KW-1185">Reference proteome</keyword>
<name>A0A4Q7J8K5_9PSEU</name>
<evidence type="ECO:0000313" key="1">
    <source>
        <dbReference type="EMBL" id="RZQ63539.1"/>
    </source>
</evidence>
<dbReference type="EMBL" id="SFCC01000006">
    <property type="protein sequence ID" value="RZQ63539.1"/>
    <property type="molecule type" value="Genomic_DNA"/>
</dbReference>
<sequence>MSQPPQPLTEQQRQQLIWQAGHALASAIAPGWQQMRFEYRAVGRHVEADLLVTGHDGLPYPAQPHPEAVRLAGMLRAGMYEPGRGTWLGAIVVYGQSTVLSTDFMYDLEPPWRQAPPPVGFTDELRFFPRADEHLPGWLRERAGLAPLPVATPPAETADALRTPRVYDGLDDSGRPVVNREPLTAAERERVLAYLDNAPVVLAARSFSADAFDPSREPSVPMNFRTDGSWFWPGAVAYYLREHELPPDPEFLAHIRARQFTMPEVEESQRDLAIAAITQQ</sequence>
<dbReference type="OrthoDB" id="275232at2"/>
<dbReference type="Proteomes" id="UP000292003">
    <property type="component" value="Unassembled WGS sequence"/>
</dbReference>
<reference evidence="1 2" key="1">
    <citation type="submission" date="2019-02" db="EMBL/GenBank/DDBJ databases">
        <title>Draft genome sequence of Amycolatopsis sp. 8-3EHSu isolated from roots of Suaeda maritima.</title>
        <authorList>
            <person name="Duangmal K."/>
            <person name="Chantavorakit T."/>
        </authorList>
    </citation>
    <scope>NUCLEOTIDE SEQUENCE [LARGE SCALE GENOMIC DNA]</scope>
    <source>
        <strain evidence="1 2">8-3EHSu</strain>
    </source>
</reference>